<name>A0ABP2EKZ4_YERMW</name>
<sequence>MYNLILRGDVRDCDLGDINHDKSLLEAVKLDNHSKWGK</sequence>
<proteinExistence type="predicted"/>
<protein>
    <submittedName>
        <fullName evidence="1">Uncharacterized protein</fullName>
    </submittedName>
</protein>
<evidence type="ECO:0000313" key="1">
    <source>
        <dbReference type="EMBL" id="EEQ11638.1"/>
    </source>
</evidence>
<dbReference type="Proteomes" id="UP000003027">
    <property type="component" value="Unassembled WGS sequence"/>
</dbReference>
<reference evidence="1" key="1">
    <citation type="submission" date="2008-12" db="EMBL/GenBank/DDBJ databases">
        <title>Annotation of the Yersinia mollaretii ATCC 43969 genome.</title>
        <authorList>
            <person name="Read T.D."/>
            <person name="Akmal A."/>
            <person name="Bishop-Lilly K."/>
            <person name="Chen P.E."/>
            <person name="Cook C."/>
            <person name="Kiley M.P."/>
            <person name="Lentz S."/>
            <person name="Mateczun A."/>
            <person name="Nagarajan N."/>
            <person name="Nolan N."/>
            <person name="Osborne B.I."/>
            <person name="Pop M."/>
            <person name="Sozhamannan S."/>
            <person name="Stewart A.C."/>
            <person name="Sulakvelidze A."/>
            <person name="Thomason B."/>
            <person name="Willner K."/>
            <person name="Zwick M.E."/>
        </authorList>
    </citation>
    <scope>NUCLEOTIDE SEQUENCE [LARGE SCALE GENOMIC DNA]</scope>
    <source>
        <strain evidence="1">ATCC 43969</strain>
    </source>
</reference>
<organism evidence="1 2">
    <name type="scientific">Yersinia mollaretii (strain ATCC 43969 / DSM 18520 / CIP 103324 / CNY 7263 / WAIP 204)</name>
    <dbReference type="NCBI Taxonomy" id="349967"/>
    <lineage>
        <taxon>Bacteria</taxon>
        <taxon>Pseudomonadati</taxon>
        <taxon>Pseudomonadota</taxon>
        <taxon>Gammaproteobacteria</taxon>
        <taxon>Enterobacterales</taxon>
        <taxon>Yersiniaceae</taxon>
        <taxon>Yersinia</taxon>
    </lineage>
</organism>
<comment type="caution">
    <text evidence="1">The sequence shown here is derived from an EMBL/GenBank/DDBJ whole genome shotgun (WGS) entry which is preliminary data.</text>
</comment>
<accession>A0ABP2EKZ4</accession>
<evidence type="ECO:0000313" key="2">
    <source>
        <dbReference type="Proteomes" id="UP000003027"/>
    </source>
</evidence>
<gene>
    <name evidence="1" type="ORF">ymoll0001_22140</name>
</gene>
<keyword evidence="2" id="KW-1185">Reference proteome</keyword>
<dbReference type="EMBL" id="AALD02000007">
    <property type="protein sequence ID" value="EEQ11638.1"/>
    <property type="molecule type" value="Genomic_DNA"/>
</dbReference>